<dbReference type="AlphaFoldDB" id="A0A9X4LX37"/>
<organism evidence="1 2">
    <name type="scientific">Speluncibacter jeojiensis</name>
    <dbReference type="NCBI Taxonomy" id="2710754"/>
    <lineage>
        <taxon>Bacteria</taxon>
        <taxon>Bacillati</taxon>
        <taxon>Actinomycetota</taxon>
        <taxon>Actinomycetes</taxon>
        <taxon>Mycobacteriales</taxon>
        <taxon>Speluncibacteraceae</taxon>
        <taxon>Speluncibacter</taxon>
    </lineage>
</organism>
<reference evidence="1" key="1">
    <citation type="submission" date="2022-08" db="EMBL/GenBank/DDBJ databases">
        <title>Genome analysis of Corynebacteriales strain.</title>
        <authorList>
            <person name="Lee S.D."/>
        </authorList>
    </citation>
    <scope>NUCLEOTIDE SEQUENCE</scope>
    <source>
        <strain evidence="1">D3-21</strain>
    </source>
</reference>
<accession>A0A9X4LX37</accession>
<dbReference type="Proteomes" id="UP001152755">
    <property type="component" value="Unassembled WGS sequence"/>
</dbReference>
<dbReference type="EMBL" id="JANRHA010000002">
    <property type="protein sequence ID" value="MDG3013824.1"/>
    <property type="molecule type" value="Genomic_DNA"/>
</dbReference>
<sequence>MSVSDSTPRTAGSGSRPIGVDDDFAVLDQQIHALLTLGENGDVADEDVYDFSIRWGTALAGRLPRLAHYSALHELDAADERHFQSLRAQLDSMRPLMRRFSLATPALGHDD</sequence>
<proteinExistence type="predicted"/>
<dbReference type="RefSeq" id="WP_332519308.1">
    <property type="nucleotide sequence ID" value="NZ_JANRHA010000002.1"/>
</dbReference>
<evidence type="ECO:0000313" key="2">
    <source>
        <dbReference type="Proteomes" id="UP001152755"/>
    </source>
</evidence>
<gene>
    <name evidence="1" type="ORF">NVS88_04540</name>
</gene>
<evidence type="ECO:0000313" key="1">
    <source>
        <dbReference type="EMBL" id="MDG3013824.1"/>
    </source>
</evidence>
<name>A0A9X4LX37_9ACTN</name>
<comment type="caution">
    <text evidence="1">The sequence shown here is derived from an EMBL/GenBank/DDBJ whole genome shotgun (WGS) entry which is preliminary data.</text>
</comment>
<protein>
    <submittedName>
        <fullName evidence="1">Uncharacterized protein</fullName>
    </submittedName>
</protein>
<keyword evidence="2" id="KW-1185">Reference proteome</keyword>